<evidence type="ECO:0000256" key="2">
    <source>
        <dbReference type="ARBA" id="ARBA00023315"/>
    </source>
</evidence>
<dbReference type="RefSeq" id="WP_148073566.1">
    <property type="nucleotide sequence ID" value="NZ_CP042913.1"/>
</dbReference>
<dbReference type="OrthoDB" id="9788274at2"/>
<name>A0A5B9QLJ1_9BACT</name>
<dbReference type="NCBIfam" id="NF006720">
    <property type="entry name" value="PRK09258.1"/>
    <property type="match status" value="1"/>
</dbReference>
<evidence type="ECO:0000256" key="1">
    <source>
        <dbReference type="ARBA" id="ARBA00022679"/>
    </source>
</evidence>
<dbReference type="InterPro" id="IPR016039">
    <property type="entry name" value="Thiolase-like"/>
</dbReference>
<proteinExistence type="predicted"/>
<evidence type="ECO:0000313" key="4">
    <source>
        <dbReference type="EMBL" id="QEG35001.1"/>
    </source>
</evidence>
<dbReference type="Gene3D" id="3.40.47.10">
    <property type="match status" value="2"/>
</dbReference>
<evidence type="ECO:0000313" key="5">
    <source>
        <dbReference type="Proteomes" id="UP000323917"/>
    </source>
</evidence>
<dbReference type="EMBL" id="CP042913">
    <property type="protein sequence ID" value="QEG35001.1"/>
    <property type="molecule type" value="Genomic_DNA"/>
</dbReference>
<keyword evidence="2 4" id="KW-0012">Acyltransferase</keyword>
<dbReference type="KEGG" id="bgok:Pr1d_22910"/>
<sequence length="352" mass="37789">MQYQRVCLESLGYTLPNEVVTTDVLEQQLAPVYQRLRLPAGRLELMTGIRERRFFAPGTTPGSISCQSGKRAILASNFAPNLIGGLVHGSVCRDFLEPATACSVHHSLGLRADCLLCDVSNACLGILTGIIQLANMIELGQIKAGLVVGTECGRQLVENTVERLNGDQSLTRQSIKQLVASLTIGSGSVAVLLCDESISRTRNRLTTATVLAATAHHELCRSEGLETFMHTDSEQLMQQGVAAGVATFERFLSDTNWDREQIDKTICHQVGVAHRKLLFQSLGLDPGLDFSTFETLGNTGAAALPLTLARAAEAGHIASGDRVALMGIGSGINCQMLAVEWNETQVRGGSEE</sequence>
<dbReference type="InterPro" id="IPR013747">
    <property type="entry name" value="ACP_syn_III_C"/>
</dbReference>
<dbReference type="PANTHER" id="PTHR34069">
    <property type="entry name" value="3-OXOACYL-[ACYL-CARRIER-PROTEIN] SYNTHASE 3"/>
    <property type="match status" value="1"/>
</dbReference>
<dbReference type="PANTHER" id="PTHR34069:SF3">
    <property type="entry name" value="ACYL-COA:ACYL-COA ALKYLTRANSFERASE"/>
    <property type="match status" value="1"/>
</dbReference>
<accession>A0A5B9QLJ1</accession>
<gene>
    <name evidence="4" type="primary">fabHA</name>
    <name evidence="4" type="ORF">Pr1d_22910</name>
</gene>
<feature type="domain" description="Beta-ketoacyl-[acyl-carrier-protein] synthase III C-terminal" evidence="3">
    <location>
        <begin position="252"/>
        <end position="341"/>
    </location>
</feature>
<dbReference type="Pfam" id="PF08541">
    <property type="entry name" value="ACP_syn_III_C"/>
    <property type="match status" value="1"/>
</dbReference>
<dbReference type="Proteomes" id="UP000323917">
    <property type="component" value="Chromosome"/>
</dbReference>
<dbReference type="GO" id="GO:0033818">
    <property type="term" value="F:beta-ketoacyl-acyl-carrier-protein synthase III activity"/>
    <property type="evidence" value="ECO:0007669"/>
    <property type="project" value="UniProtKB-EC"/>
</dbReference>
<dbReference type="GO" id="GO:0044550">
    <property type="term" value="P:secondary metabolite biosynthetic process"/>
    <property type="evidence" value="ECO:0007669"/>
    <property type="project" value="TreeGrafter"/>
</dbReference>
<keyword evidence="1 4" id="KW-0808">Transferase</keyword>
<dbReference type="AlphaFoldDB" id="A0A5B9QLJ1"/>
<organism evidence="4 5">
    <name type="scientific">Bythopirellula goksoeyrii</name>
    <dbReference type="NCBI Taxonomy" id="1400387"/>
    <lineage>
        <taxon>Bacteria</taxon>
        <taxon>Pseudomonadati</taxon>
        <taxon>Planctomycetota</taxon>
        <taxon>Planctomycetia</taxon>
        <taxon>Pirellulales</taxon>
        <taxon>Lacipirellulaceae</taxon>
        <taxon>Bythopirellula</taxon>
    </lineage>
</organism>
<evidence type="ECO:0000259" key="3">
    <source>
        <dbReference type="Pfam" id="PF08541"/>
    </source>
</evidence>
<dbReference type="EC" id="2.3.1.180" evidence="4"/>
<reference evidence="4 5" key="1">
    <citation type="submission" date="2019-08" db="EMBL/GenBank/DDBJ databases">
        <title>Deep-cultivation of Planctomycetes and their phenomic and genomic characterization uncovers novel biology.</title>
        <authorList>
            <person name="Wiegand S."/>
            <person name="Jogler M."/>
            <person name="Boedeker C."/>
            <person name="Pinto D."/>
            <person name="Vollmers J."/>
            <person name="Rivas-Marin E."/>
            <person name="Kohn T."/>
            <person name="Peeters S.H."/>
            <person name="Heuer A."/>
            <person name="Rast P."/>
            <person name="Oberbeckmann S."/>
            <person name="Bunk B."/>
            <person name="Jeske O."/>
            <person name="Meyerdierks A."/>
            <person name="Storesund J.E."/>
            <person name="Kallscheuer N."/>
            <person name="Luecker S."/>
            <person name="Lage O.M."/>
            <person name="Pohl T."/>
            <person name="Merkel B.J."/>
            <person name="Hornburger P."/>
            <person name="Mueller R.-W."/>
            <person name="Bruemmer F."/>
            <person name="Labrenz M."/>
            <person name="Spormann A.M."/>
            <person name="Op den Camp H."/>
            <person name="Overmann J."/>
            <person name="Amann R."/>
            <person name="Jetten M.S.M."/>
            <person name="Mascher T."/>
            <person name="Medema M.H."/>
            <person name="Devos D.P."/>
            <person name="Kaster A.-K."/>
            <person name="Ovreas L."/>
            <person name="Rohde M."/>
            <person name="Galperin M.Y."/>
            <person name="Jogler C."/>
        </authorList>
    </citation>
    <scope>NUCLEOTIDE SEQUENCE [LARGE SCALE GENOMIC DNA]</scope>
    <source>
        <strain evidence="4 5">Pr1d</strain>
    </source>
</reference>
<protein>
    <submittedName>
        <fullName evidence="4">3-oxoacyl-[acyl-carrier-protein] synthase 3 protein 1</fullName>
        <ecNumber evidence="4">2.3.1.180</ecNumber>
    </submittedName>
</protein>
<dbReference type="SUPFAM" id="SSF53901">
    <property type="entry name" value="Thiolase-like"/>
    <property type="match status" value="1"/>
</dbReference>
<keyword evidence="5" id="KW-1185">Reference proteome</keyword>